<dbReference type="Proteomes" id="UP001227268">
    <property type="component" value="Unassembled WGS sequence"/>
</dbReference>
<proteinExistence type="predicted"/>
<dbReference type="EMBL" id="JASBWT010000005">
    <property type="protein sequence ID" value="KAJ9104560.1"/>
    <property type="molecule type" value="Genomic_DNA"/>
</dbReference>
<keyword evidence="2" id="KW-1185">Reference proteome</keyword>
<reference evidence="1" key="1">
    <citation type="submission" date="2023-04" db="EMBL/GenBank/DDBJ databases">
        <title>Draft Genome sequencing of Naganishia species isolated from polar environments using Oxford Nanopore Technology.</title>
        <authorList>
            <person name="Leo P."/>
            <person name="Venkateswaran K."/>
        </authorList>
    </citation>
    <scope>NUCLEOTIDE SEQUENCE</scope>
    <source>
        <strain evidence="1">MNA-CCFEE 5423</strain>
    </source>
</reference>
<gene>
    <name evidence="1" type="ORF">QFC21_002058</name>
</gene>
<organism evidence="1 2">
    <name type="scientific">Naganishia friedmannii</name>
    <dbReference type="NCBI Taxonomy" id="89922"/>
    <lineage>
        <taxon>Eukaryota</taxon>
        <taxon>Fungi</taxon>
        <taxon>Dikarya</taxon>
        <taxon>Basidiomycota</taxon>
        <taxon>Agaricomycotina</taxon>
        <taxon>Tremellomycetes</taxon>
        <taxon>Filobasidiales</taxon>
        <taxon>Filobasidiaceae</taxon>
        <taxon>Naganishia</taxon>
    </lineage>
</organism>
<comment type="caution">
    <text evidence="1">The sequence shown here is derived from an EMBL/GenBank/DDBJ whole genome shotgun (WGS) entry which is preliminary data.</text>
</comment>
<sequence>MAVDSSGIWESFVDGIRQLPKTDLHRLGRLNEAYASLESVPQTEAETEKRVASLKEFEDERKTSETQARLLVRAKEQLEQILAASRKPPPPLPPHPPPLLAPVDVSKRKRRLSPPSGRLSPAVGGSVSAPIVNTGRSISPLPSTLSAGHHGFSHQRDSGTPTSSRQKDARIRKRELIQAQLPLQRGRRVAFKMSSRAAGNPIVPELDITGEASETGWILAEIEGSIGGDKNRYEVLDPESTEKIKFNTTTRAIFPLPDLYADPNSPTHPNAYEDFPAGTRVLAIYPDTSSFYRGVVVHPPVPGTASGHPVRKASSGSVPGKYIVEFDDDNNQQQQVNWDLVFEVRGDQSSLRSIAGLNTNT</sequence>
<evidence type="ECO:0000313" key="2">
    <source>
        <dbReference type="Proteomes" id="UP001227268"/>
    </source>
</evidence>
<evidence type="ECO:0000313" key="1">
    <source>
        <dbReference type="EMBL" id="KAJ9104560.1"/>
    </source>
</evidence>
<accession>A0ACC2VYJ4</accession>
<name>A0ACC2VYJ4_9TREE</name>
<protein>
    <submittedName>
        <fullName evidence="1">Uncharacterized protein</fullName>
    </submittedName>
</protein>